<name>A0A0F7L2V3_9VIRU</name>
<accession>A0A0F7L2V3</accession>
<sequence length="55" mass="6999">MCVILVRFWHCLMPLRPLLRSPQLQQQLHQRYFLQRQWMSCLFFLGWLRRHLLLF</sequence>
<reference evidence="1" key="1">
    <citation type="journal article" date="2015" name="Front. Microbiol.">
        <title>Combining genomic sequencing methods to explore viral diversity and reveal potential virus-host interactions.</title>
        <authorList>
            <person name="Chow C.E."/>
            <person name="Winget D.M."/>
            <person name="White R.A.III."/>
            <person name="Hallam S.J."/>
            <person name="Suttle C.A."/>
        </authorList>
    </citation>
    <scope>NUCLEOTIDE SEQUENCE</scope>
    <source>
        <strain evidence="1">Anoxic3_5</strain>
    </source>
</reference>
<evidence type="ECO:0000313" key="1">
    <source>
        <dbReference type="EMBL" id="AKH46235.1"/>
    </source>
</evidence>
<reference evidence="1" key="2">
    <citation type="submission" date="2015-03" db="EMBL/GenBank/DDBJ databases">
        <authorList>
            <person name="Chow C.-E.T."/>
            <person name="Winget D.M."/>
            <person name="White R.A.III."/>
            <person name="Hallam S.J."/>
            <person name="Suttle C.A."/>
        </authorList>
    </citation>
    <scope>NUCLEOTIDE SEQUENCE</scope>
    <source>
        <strain evidence="1">Anoxic3_5</strain>
    </source>
</reference>
<dbReference type="EMBL" id="KR029580">
    <property type="protein sequence ID" value="AKH46235.1"/>
    <property type="molecule type" value="Genomic_DNA"/>
</dbReference>
<protein>
    <submittedName>
        <fullName evidence="1">Uncharacterized protein</fullName>
    </submittedName>
</protein>
<organism evidence="1">
    <name type="scientific">uncultured marine virus</name>
    <dbReference type="NCBI Taxonomy" id="186617"/>
    <lineage>
        <taxon>Viruses</taxon>
        <taxon>environmental samples</taxon>
    </lineage>
</organism>
<proteinExistence type="predicted"/>